<feature type="domain" description="Organic solvent tolerance-like N-terminal" evidence="6">
    <location>
        <begin position="34"/>
        <end position="143"/>
    </location>
</feature>
<dbReference type="PANTHER" id="PTHR36504:SF1">
    <property type="entry name" value="LIPOPOLYSACCHARIDE EXPORT SYSTEM PROTEIN LPTA"/>
    <property type="match status" value="1"/>
</dbReference>
<evidence type="ECO:0000256" key="1">
    <source>
        <dbReference type="ARBA" id="ARBA00022448"/>
    </source>
</evidence>
<dbReference type="Proteomes" id="UP001156706">
    <property type="component" value="Unassembled WGS sequence"/>
</dbReference>
<dbReference type="HAMAP" id="MF_01914">
    <property type="entry name" value="LPS_assembly_LptA"/>
    <property type="match status" value="1"/>
</dbReference>
<proteinExistence type="inferred from homology"/>
<evidence type="ECO:0000256" key="5">
    <source>
        <dbReference type="SAM" id="MobiDB-lite"/>
    </source>
</evidence>
<dbReference type="InterPro" id="IPR052037">
    <property type="entry name" value="LPS_export_LptA"/>
</dbReference>
<feature type="region of interest" description="Disordered" evidence="5">
    <location>
        <begin position="150"/>
        <end position="177"/>
    </location>
</feature>
<gene>
    <name evidence="4 7" type="primary">lptA</name>
    <name evidence="7" type="ORF">GCM10007907_28530</name>
</gene>
<evidence type="ECO:0000256" key="3">
    <source>
        <dbReference type="ARBA" id="ARBA00022764"/>
    </source>
</evidence>
<dbReference type="Pfam" id="PF03968">
    <property type="entry name" value="LptD_N"/>
    <property type="match status" value="1"/>
</dbReference>
<dbReference type="InterPro" id="IPR005653">
    <property type="entry name" value="OstA-like_N"/>
</dbReference>
<dbReference type="NCBIfam" id="TIGR03002">
    <property type="entry name" value="outer_YhbN_LptA"/>
    <property type="match status" value="1"/>
</dbReference>
<organism evidence="7 8">
    <name type="scientific">Chitinimonas prasina</name>
    <dbReference type="NCBI Taxonomy" id="1434937"/>
    <lineage>
        <taxon>Bacteria</taxon>
        <taxon>Pseudomonadati</taxon>
        <taxon>Pseudomonadota</taxon>
        <taxon>Betaproteobacteria</taxon>
        <taxon>Neisseriales</taxon>
        <taxon>Chitinibacteraceae</taxon>
        <taxon>Chitinimonas</taxon>
    </lineage>
</organism>
<accession>A0ABQ5YK62</accession>
<feature type="signal peptide" evidence="4">
    <location>
        <begin position="1"/>
        <end position="23"/>
    </location>
</feature>
<comment type="caution">
    <text evidence="7">The sequence shown here is derived from an EMBL/GenBank/DDBJ whole genome shotgun (WGS) entry which is preliminary data.</text>
</comment>
<dbReference type="EMBL" id="BSOG01000003">
    <property type="protein sequence ID" value="GLR14063.1"/>
    <property type="molecule type" value="Genomic_DNA"/>
</dbReference>
<name>A0ABQ5YK62_9NEIS</name>
<evidence type="ECO:0000259" key="6">
    <source>
        <dbReference type="Pfam" id="PF03968"/>
    </source>
</evidence>
<comment type="similarity">
    <text evidence="4">Belongs to the LptA family.</text>
</comment>
<dbReference type="InterPro" id="IPR014340">
    <property type="entry name" value="LptA"/>
</dbReference>
<comment type="subunit">
    <text evidence="4">Component of the lipopolysaccharide transport and assembly complex.</text>
</comment>
<keyword evidence="1 4" id="KW-0813">Transport</keyword>
<keyword evidence="3 4" id="KW-0574">Periplasm</keyword>
<reference evidence="8" key="1">
    <citation type="journal article" date="2019" name="Int. J. Syst. Evol. Microbiol.">
        <title>The Global Catalogue of Microorganisms (GCM) 10K type strain sequencing project: providing services to taxonomists for standard genome sequencing and annotation.</title>
        <authorList>
            <consortium name="The Broad Institute Genomics Platform"/>
            <consortium name="The Broad Institute Genome Sequencing Center for Infectious Disease"/>
            <person name="Wu L."/>
            <person name="Ma J."/>
        </authorList>
    </citation>
    <scope>NUCLEOTIDE SEQUENCE [LARGE SCALE GENOMIC DNA]</scope>
    <source>
        <strain evidence="8">NBRC 110044</strain>
    </source>
</reference>
<keyword evidence="2 4" id="KW-0732">Signal</keyword>
<feature type="chain" id="PRO_5044941693" description="Lipopolysaccharide export system protein LptA" evidence="4">
    <location>
        <begin position="24"/>
        <end position="177"/>
    </location>
</feature>
<dbReference type="RefSeq" id="WP_284197152.1">
    <property type="nucleotide sequence ID" value="NZ_BSOG01000003.1"/>
</dbReference>
<evidence type="ECO:0000313" key="7">
    <source>
        <dbReference type="EMBL" id="GLR14063.1"/>
    </source>
</evidence>
<keyword evidence="8" id="KW-1185">Reference proteome</keyword>
<evidence type="ECO:0000256" key="2">
    <source>
        <dbReference type="ARBA" id="ARBA00022729"/>
    </source>
</evidence>
<protein>
    <recommendedName>
        <fullName evidence="4">Lipopolysaccharide export system protein LptA</fullName>
    </recommendedName>
</protein>
<comment type="subcellular location">
    <subcellularLocation>
        <location evidence="4">Periplasm</location>
    </subcellularLocation>
</comment>
<dbReference type="Gene3D" id="2.60.450.10">
    <property type="entry name" value="Lipopolysaccharide (LPS) transport protein A like domain"/>
    <property type="match status" value="1"/>
</dbReference>
<dbReference type="PANTHER" id="PTHR36504">
    <property type="entry name" value="LIPOPOLYSACCHARIDE EXPORT SYSTEM PROTEIN LPTA"/>
    <property type="match status" value="1"/>
</dbReference>
<evidence type="ECO:0000256" key="4">
    <source>
        <dbReference type="HAMAP-Rule" id="MF_01914"/>
    </source>
</evidence>
<comment type="function">
    <text evidence="4">Involved in the assembly of lipopolysaccharide (LPS). Required for the translocation of LPS from the inner membrane to the outer membrane.</text>
</comment>
<sequence length="177" mass="19008" precursor="true">MPRLNAKLLLTSALTLLAPLALAEKADSGKPINVDAGRVSQDQKTGRSVLEGGVRLVQGTLSLDADQAVITEQADGEQTVQASGRPVKFKQKMEGQEVWLDARSDKLDYDSKTGDVKLTGNAWLKRGQDELSGSHIVYNSVTEIFRAEGNASATPGTDGRVKLVIQPKKKPESQAKP</sequence>
<evidence type="ECO:0000313" key="8">
    <source>
        <dbReference type="Proteomes" id="UP001156706"/>
    </source>
</evidence>